<reference evidence="2" key="1">
    <citation type="journal article" date="2019" name="Int. J. Syst. Evol. Microbiol.">
        <title>The Global Catalogue of Microorganisms (GCM) 10K type strain sequencing project: providing services to taxonomists for standard genome sequencing and annotation.</title>
        <authorList>
            <consortium name="The Broad Institute Genomics Platform"/>
            <consortium name="The Broad Institute Genome Sequencing Center for Infectious Disease"/>
            <person name="Wu L."/>
            <person name="Ma J."/>
        </authorList>
    </citation>
    <scope>NUCLEOTIDE SEQUENCE [LARGE SCALE GENOMIC DNA]</scope>
    <source>
        <strain evidence="2">CCM 4481</strain>
    </source>
</reference>
<sequence length="87" mass="9356">MIMAFHNRFNLKATGASVVGSPWVSQTIQINADTGVDVTADERRVVLGQHGDAWLEDLHMSPLHAIAIAAALCQGAAWVLQSQSETE</sequence>
<keyword evidence="2" id="KW-1185">Reference proteome</keyword>
<dbReference type="RefSeq" id="WP_266151119.1">
    <property type="nucleotide sequence ID" value="NZ_CP064028.1"/>
</dbReference>
<proteinExistence type="predicted"/>
<dbReference type="Proteomes" id="UP001595961">
    <property type="component" value="Unassembled WGS sequence"/>
</dbReference>
<evidence type="ECO:0000313" key="1">
    <source>
        <dbReference type="EMBL" id="MFC4526374.1"/>
    </source>
</evidence>
<organism evidence="1 2">
    <name type="scientific">Dyella halodurans</name>
    <dbReference type="NCBI Taxonomy" id="1920171"/>
    <lineage>
        <taxon>Bacteria</taxon>
        <taxon>Pseudomonadati</taxon>
        <taxon>Pseudomonadota</taxon>
        <taxon>Gammaproteobacteria</taxon>
        <taxon>Lysobacterales</taxon>
        <taxon>Rhodanobacteraceae</taxon>
        <taxon>Dyella</taxon>
    </lineage>
</organism>
<accession>A0ABV9C054</accession>
<name>A0ABV9C054_9GAMM</name>
<evidence type="ECO:0000313" key="2">
    <source>
        <dbReference type="Proteomes" id="UP001595961"/>
    </source>
</evidence>
<dbReference type="EMBL" id="JBHSGA010000013">
    <property type="protein sequence ID" value="MFC4526374.1"/>
    <property type="molecule type" value="Genomic_DNA"/>
</dbReference>
<comment type="caution">
    <text evidence="1">The sequence shown here is derived from an EMBL/GenBank/DDBJ whole genome shotgun (WGS) entry which is preliminary data.</text>
</comment>
<protein>
    <submittedName>
        <fullName evidence="1">Uncharacterized protein</fullName>
    </submittedName>
</protein>
<gene>
    <name evidence="1" type="ORF">ACFO5W_06945</name>
</gene>